<dbReference type="GO" id="GO:0008270">
    <property type="term" value="F:zinc ion binding"/>
    <property type="evidence" value="ECO:0007669"/>
    <property type="project" value="UniProtKB-KW"/>
</dbReference>
<protein>
    <recommendedName>
        <fullName evidence="8">THAP-type domain-containing protein</fullName>
    </recommendedName>
</protein>
<evidence type="ECO:0000256" key="1">
    <source>
        <dbReference type="ARBA" id="ARBA00022723"/>
    </source>
</evidence>
<dbReference type="InterPro" id="IPR006612">
    <property type="entry name" value="THAP_Znf"/>
</dbReference>
<feature type="region of interest" description="Disordered" evidence="7">
    <location>
        <begin position="88"/>
        <end position="254"/>
    </location>
</feature>
<feature type="coiled-coil region" evidence="6">
    <location>
        <begin position="306"/>
        <end position="333"/>
    </location>
</feature>
<evidence type="ECO:0000256" key="5">
    <source>
        <dbReference type="PROSITE-ProRule" id="PRU00309"/>
    </source>
</evidence>
<sequence length="349" mass="40128">MPYNCSVQGCSNRSSRDRQKSYFRIPRCVSHKSVRLREVTLRRREKWLKNLAGSTKLIASPHARVCSDHFVKGFPGNVFDENDVDWAPTLKLGDESKPDKPVPKSTRKRPDESPKDARTTHDTKPKTRNQKTATSKATDPRPVKATDQKPSKVAEQKSKAKPTITKKPTEAVQKKVKSEKIEPETKITKSEKTTKPHQTEAKPKETKPPQKRKLSEEDPPQDNENDRESKIARIDENTTEIKKPSPKPRYEDLWPKTREREAEVFLDMQKVIRIEVSRSDMGDGPLDFNGRLKQRLKEMQSVACQTDLTSQEIQSLEDELSKVKQQLYILEMKTMRSNRSKVDSSRLIT</sequence>
<dbReference type="Proteomes" id="UP000001593">
    <property type="component" value="Unassembled WGS sequence"/>
</dbReference>
<keyword evidence="1" id="KW-0479">Metal-binding</keyword>
<dbReference type="AlphaFoldDB" id="A7SUT7"/>
<feature type="compositionally biased region" description="Basic and acidic residues" evidence="7">
    <location>
        <begin position="138"/>
        <end position="158"/>
    </location>
</feature>
<feature type="domain" description="THAP-type" evidence="8">
    <location>
        <begin position="1"/>
        <end position="91"/>
    </location>
</feature>
<feature type="compositionally biased region" description="Basic and acidic residues" evidence="7">
    <location>
        <begin position="224"/>
        <end position="254"/>
    </location>
</feature>
<dbReference type="HOGENOM" id="CLU_795253_0_0_1"/>
<dbReference type="eggNOG" id="ENOG502SWPD">
    <property type="taxonomic scope" value="Eukaryota"/>
</dbReference>
<dbReference type="SMART" id="SM00980">
    <property type="entry name" value="THAP"/>
    <property type="match status" value="1"/>
</dbReference>
<dbReference type="PROSITE" id="PS50950">
    <property type="entry name" value="ZF_THAP"/>
    <property type="match status" value="1"/>
</dbReference>
<feature type="compositionally biased region" description="Basic and acidic residues" evidence="7">
    <location>
        <begin position="92"/>
        <end position="125"/>
    </location>
</feature>
<dbReference type="PhylomeDB" id="A7SUT7"/>
<name>A7SUT7_NEMVE</name>
<evidence type="ECO:0000259" key="8">
    <source>
        <dbReference type="PROSITE" id="PS50950"/>
    </source>
</evidence>
<keyword evidence="10" id="KW-1185">Reference proteome</keyword>
<feature type="compositionally biased region" description="Basic and acidic residues" evidence="7">
    <location>
        <begin position="167"/>
        <end position="216"/>
    </location>
</feature>
<evidence type="ECO:0000256" key="6">
    <source>
        <dbReference type="SAM" id="Coils"/>
    </source>
</evidence>
<evidence type="ECO:0000313" key="9">
    <source>
        <dbReference type="EMBL" id="EDO32538.1"/>
    </source>
</evidence>
<dbReference type="GO" id="GO:0003677">
    <property type="term" value="F:DNA binding"/>
    <property type="evidence" value="ECO:0007669"/>
    <property type="project" value="UniProtKB-UniRule"/>
</dbReference>
<evidence type="ECO:0000256" key="2">
    <source>
        <dbReference type="ARBA" id="ARBA00022771"/>
    </source>
</evidence>
<evidence type="ECO:0000256" key="4">
    <source>
        <dbReference type="ARBA" id="ARBA00023125"/>
    </source>
</evidence>
<dbReference type="OMA" id="LIWIQET"/>
<keyword evidence="2 5" id="KW-0863">Zinc-finger</keyword>
<gene>
    <name evidence="9" type="ORF">NEMVEDRAFT_v1g247538</name>
</gene>
<proteinExistence type="predicted"/>
<evidence type="ECO:0000256" key="3">
    <source>
        <dbReference type="ARBA" id="ARBA00022833"/>
    </source>
</evidence>
<dbReference type="EMBL" id="DS469819">
    <property type="protein sequence ID" value="EDO32538.1"/>
    <property type="molecule type" value="Genomic_DNA"/>
</dbReference>
<accession>A7SUT7</accession>
<dbReference type="InParanoid" id="A7SUT7"/>
<keyword evidence="6" id="KW-0175">Coiled coil</keyword>
<dbReference type="Pfam" id="PF05485">
    <property type="entry name" value="THAP"/>
    <property type="match status" value="1"/>
</dbReference>
<keyword evidence="3" id="KW-0862">Zinc</keyword>
<dbReference type="SUPFAM" id="SSF57716">
    <property type="entry name" value="Glucocorticoid receptor-like (DNA-binding domain)"/>
    <property type="match status" value="1"/>
</dbReference>
<organism evidence="9 10">
    <name type="scientific">Nematostella vectensis</name>
    <name type="common">Starlet sea anemone</name>
    <dbReference type="NCBI Taxonomy" id="45351"/>
    <lineage>
        <taxon>Eukaryota</taxon>
        <taxon>Metazoa</taxon>
        <taxon>Cnidaria</taxon>
        <taxon>Anthozoa</taxon>
        <taxon>Hexacorallia</taxon>
        <taxon>Actiniaria</taxon>
        <taxon>Edwardsiidae</taxon>
        <taxon>Nematostella</taxon>
    </lineage>
</organism>
<keyword evidence="4 5" id="KW-0238">DNA-binding</keyword>
<reference evidence="9 10" key="1">
    <citation type="journal article" date="2007" name="Science">
        <title>Sea anemone genome reveals ancestral eumetazoan gene repertoire and genomic organization.</title>
        <authorList>
            <person name="Putnam N.H."/>
            <person name="Srivastava M."/>
            <person name="Hellsten U."/>
            <person name="Dirks B."/>
            <person name="Chapman J."/>
            <person name="Salamov A."/>
            <person name="Terry A."/>
            <person name="Shapiro H."/>
            <person name="Lindquist E."/>
            <person name="Kapitonov V.V."/>
            <person name="Jurka J."/>
            <person name="Genikhovich G."/>
            <person name="Grigoriev I.V."/>
            <person name="Lucas S.M."/>
            <person name="Steele R.E."/>
            <person name="Finnerty J.R."/>
            <person name="Technau U."/>
            <person name="Martindale M.Q."/>
            <person name="Rokhsar D.S."/>
        </authorList>
    </citation>
    <scope>NUCLEOTIDE SEQUENCE [LARGE SCALE GENOMIC DNA]</scope>
    <source>
        <strain evidence="10">CH2 X CH6</strain>
    </source>
</reference>
<evidence type="ECO:0000313" key="10">
    <source>
        <dbReference type="Proteomes" id="UP000001593"/>
    </source>
</evidence>
<evidence type="ECO:0000256" key="7">
    <source>
        <dbReference type="SAM" id="MobiDB-lite"/>
    </source>
</evidence>
<dbReference type="STRING" id="45351.A7SUT7"/>